<name>A0AB39LX88_9ACTN</name>
<proteinExistence type="predicted"/>
<protein>
    <submittedName>
        <fullName evidence="2">DUF6233 domain-containing protein</fullName>
    </submittedName>
</protein>
<dbReference type="InterPro" id="IPR046200">
    <property type="entry name" value="DUF6233"/>
</dbReference>
<feature type="region of interest" description="Disordered" evidence="1">
    <location>
        <begin position="65"/>
        <end position="96"/>
    </location>
</feature>
<dbReference type="EMBL" id="CP163429">
    <property type="protein sequence ID" value="XDP98379.1"/>
    <property type="molecule type" value="Genomic_DNA"/>
</dbReference>
<reference evidence="2" key="1">
    <citation type="submission" date="2024-07" db="EMBL/GenBank/DDBJ databases">
        <authorList>
            <person name="Yu S.T."/>
        </authorList>
    </citation>
    <scope>NUCLEOTIDE SEQUENCE</scope>
    <source>
        <strain evidence="2">R02</strain>
    </source>
</reference>
<organism evidence="2">
    <name type="scientific">Streptomyces sp. R02</name>
    <dbReference type="NCBI Taxonomy" id="3238623"/>
    <lineage>
        <taxon>Bacteria</taxon>
        <taxon>Bacillati</taxon>
        <taxon>Actinomycetota</taxon>
        <taxon>Actinomycetes</taxon>
        <taxon>Kitasatosporales</taxon>
        <taxon>Streptomycetaceae</taxon>
        <taxon>Streptomyces</taxon>
    </lineage>
</organism>
<sequence length="96" mass="10478">MGFRPAGDGRCRPVTRQQAIGALRQQVPACVRCRPDTALGISDCPCGLVLRPTATGYPRRRRYRGLRPAMAPPGSSSKAMRALMRLPTGSRWTSKP</sequence>
<accession>A0AB39LX88</accession>
<dbReference type="Pfam" id="PF19746">
    <property type="entry name" value="DUF6233"/>
    <property type="match status" value="1"/>
</dbReference>
<dbReference type="AlphaFoldDB" id="A0AB39LX88"/>
<dbReference type="RefSeq" id="WP_369161990.1">
    <property type="nucleotide sequence ID" value="NZ_CP163429.1"/>
</dbReference>
<evidence type="ECO:0000313" key="2">
    <source>
        <dbReference type="EMBL" id="XDP98379.1"/>
    </source>
</evidence>
<evidence type="ECO:0000256" key="1">
    <source>
        <dbReference type="SAM" id="MobiDB-lite"/>
    </source>
</evidence>
<gene>
    <name evidence="2" type="ORF">AB5J57_32495</name>
</gene>